<protein>
    <submittedName>
        <fullName evidence="5">Acetylglucosaminyldiphosphoundecaprenolacetyl-beta-D-mannosaminyltransferase</fullName>
    </submittedName>
</protein>
<dbReference type="AlphaFoldDB" id="A0A5S9ISU0"/>
<keyword evidence="3" id="KW-0472">Membrane</keyword>
<proteinExistence type="predicted"/>
<dbReference type="PANTHER" id="PTHR34136:SF1">
    <property type="entry name" value="UDP-N-ACETYL-D-MANNOSAMINURONIC ACID TRANSFERASE"/>
    <property type="match status" value="1"/>
</dbReference>
<dbReference type="NCBIfam" id="TIGR00696">
    <property type="entry name" value="wecG_tagA_cpsF"/>
    <property type="match status" value="1"/>
</dbReference>
<keyword evidence="1" id="KW-0328">Glycosyltransferase</keyword>
<evidence type="ECO:0000256" key="1">
    <source>
        <dbReference type="ARBA" id="ARBA00022676"/>
    </source>
</evidence>
<organism evidence="5 6">
    <name type="scientific">Uabimicrobium amorphum</name>
    <dbReference type="NCBI Taxonomy" id="2596890"/>
    <lineage>
        <taxon>Bacteria</taxon>
        <taxon>Pseudomonadati</taxon>
        <taxon>Planctomycetota</taxon>
        <taxon>Candidatus Uabimicrobiia</taxon>
        <taxon>Candidatus Uabimicrobiales</taxon>
        <taxon>Candidatus Uabimicrobiaceae</taxon>
        <taxon>Candidatus Uabimicrobium</taxon>
    </lineage>
</organism>
<evidence type="ECO:0000256" key="3">
    <source>
        <dbReference type="SAM" id="Phobius"/>
    </source>
</evidence>
<dbReference type="GO" id="GO:0016758">
    <property type="term" value="F:hexosyltransferase activity"/>
    <property type="evidence" value="ECO:0007669"/>
    <property type="project" value="TreeGrafter"/>
</dbReference>
<feature type="transmembrane region" description="Helical" evidence="3">
    <location>
        <begin position="48"/>
        <end position="68"/>
    </location>
</feature>
<dbReference type="InterPro" id="IPR004629">
    <property type="entry name" value="WecG_TagA_CpsF"/>
</dbReference>
<evidence type="ECO:0000256" key="2">
    <source>
        <dbReference type="ARBA" id="ARBA00022679"/>
    </source>
</evidence>
<dbReference type="RefSeq" id="WP_173013582.1">
    <property type="nucleotide sequence ID" value="NZ_AP019860.1"/>
</dbReference>
<evidence type="ECO:0000313" key="6">
    <source>
        <dbReference type="Proteomes" id="UP000326354"/>
    </source>
</evidence>
<reference evidence="5 6" key="1">
    <citation type="submission" date="2019-08" db="EMBL/GenBank/DDBJ databases">
        <title>Complete genome sequence of Candidatus Uab amorphum.</title>
        <authorList>
            <person name="Shiratori T."/>
            <person name="Suzuki S."/>
            <person name="Kakizawa Y."/>
            <person name="Ishida K."/>
        </authorList>
    </citation>
    <scope>NUCLEOTIDE SEQUENCE [LARGE SCALE GENOMIC DNA]</scope>
    <source>
        <strain evidence="5 6">SRT547</strain>
    </source>
</reference>
<feature type="domain" description="Bacterial sugar transferase" evidence="4">
    <location>
        <begin position="43"/>
        <end position="198"/>
    </location>
</feature>
<keyword evidence="3" id="KW-1133">Transmembrane helix</keyword>
<keyword evidence="6" id="KW-1185">Reference proteome</keyword>
<evidence type="ECO:0000313" key="5">
    <source>
        <dbReference type="EMBL" id="BBM86901.1"/>
    </source>
</evidence>
<dbReference type="KEGG" id="uam:UABAM_05303"/>
<sequence>MRDPRAEELYRRFSRKGIARQRIHKWLRSFTWVFTVQLLGSVKRVVDFVIALCLLLLFLPVIFLYMIFSLRLPKVDKIARLGRWGIVFYEYKFKLPNNMFGKVLQMLRFHRLPAMWNVVKGDMSLIGPSLVSPQKLTLNQEKVRRRCSVRPGFICLWWIRKRANIDYETELDVDNEYIERQSFRRDLGIALRSIPAMMYGKGVKISRDYINIFGILIRNVTMDEAIEEIMDVMDGSEKKQFCFVNPDCANIAYKNRDYFTVLKNCHYVLGDGIGIKIAGKLLGNEIKQNVNGTDLFPRLCEKLQKTSKSLFLLGAREEVIQGVASWVKENYPNLTLAGYRNGYFTQQEQQQVIEQINDSKADLLLVAFGAPKQEKWIAQNQAQLHAKVAIGVGGLFDFYSGRMPRAPQWMREIGMEWVYRLYNEPRRLWRRYVIGNVVFLYRVMKQKLRGTTI</sequence>
<dbReference type="PANTHER" id="PTHR34136">
    <property type="match status" value="1"/>
</dbReference>
<keyword evidence="2 5" id="KW-0808">Transferase</keyword>
<keyword evidence="3" id="KW-0812">Transmembrane</keyword>
<dbReference type="Proteomes" id="UP000326354">
    <property type="component" value="Chromosome"/>
</dbReference>
<name>A0A5S9ISU0_UABAM</name>
<dbReference type="EMBL" id="AP019860">
    <property type="protein sequence ID" value="BBM86901.1"/>
    <property type="molecule type" value="Genomic_DNA"/>
</dbReference>
<accession>A0A5S9ISU0</accession>
<dbReference type="Pfam" id="PF02397">
    <property type="entry name" value="Bac_transf"/>
    <property type="match status" value="1"/>
</dbReference>
<evidence type="ECO:0000259" key="4">
    <source>
        <dbReference type="Pfam" id="PF02397"/>
    </source>
</evidence>
<dbReference type="CDD" id="cd06533">
    <property type="entry name" value="Glyco_transf_WecG_TagA"/>
    <property type="match status" value="1"/>
</dbReference>
<dbReference type="InterPro" id="IPR003362">
    <property type="entry name" value="Bact_transf"/>
</dbReference>
<gene>
    <name evidence="5" type="ORF">UABAM_05303</name>
</gene>
<dbReference type="Pfam" id="PF03808">
    <property type="entry name" value="Glyco_tran_WecG"/>
    <property type="match status" value="1"/>
</dbReference>